<evidence type="ECO:0000313" key="1">
    <source>
        <dbReference type="EMBL" id="SUA25374.1"/>
    </source>
</evidence>
<gene>
    <name evidence="1" type="ORF">NCTC11421_03393</name>
</gene>
<proteinExistence type="predicted"/>
<protein>
    <submittedName>
        <fullName evidence="1">Uncharacterized protein</fullName>
    </submittedName>
</protein>
<dbReference type="EMBL" id="UGRI01000001">
    <property type="protein sequence ID" value="SUA25374.1"/>
    <property type="molecule type" value="Genomic_DNA"/>
</dbReference>
<name>A0A378W4H6_NEIGO</name>
<accession>A0A378W4H6</accession>
<sequence length="112" mass="11154">MIFQFVNGRIFAAWVRVPIQPARIFCQTGVVEGKSGFIDKLGALVAASACDAGVGVACQPGPGGMNPIDGIAALVQLGGIKTGNLAVGRQVGGCAKNGSTALSGNKGIGIVE</sequence>
<organism evidence="1">
    <name type="scientific">Neisseria gonorrhoeae</name>
    <dbReference type="NCBI Taxonomy" id="485"/>
    <lineage>
        <taxon>Bacteria</taxon>
        <taxon>Pseudomonadati</taxon>
        <taxon>Pseudomonadota</taxon>
        <taxon>Betaproteobacteria</taxon>
        <taxon>Neisseriales</taxon>
        <taxon>Neisseriaceae</taxon>
        <taxon>Neisseria</taxon>
    </lineage>
</organism>
<dbReference type="AlphaFoldDB" id="A0A378W4H6"/>
<reference evidence="1" key="1">
    <citation type="submission" date="2018-06" db="EMBL/GenBank/DDBJ databases">
        <authorList>
            <consortium name="Pathogen Informatics"/>
            <person name="Doyle S."/>
        </authorList>
    </citation>
    <scope>NUCLEOTIDE SEQUENCE [LARGE SCALE GENOMIC DNA]</scope>
    <source>
        <strain evidence="1">NCTC11421</strain>
    </source>
</reference>